<dbReference type="Pfam" id="PF01456">
    <property type="entry name" value="Mucin"/>
    <property type="match status" value="1"/>
</dbReference>
<gene>
    <name evidence="3" type="ORF">C3747_3g780</name>
</gene>
<dbReference type="Proteomes" id="UP000246078">
    <property type="component" value="Unassembled WGS sequence"/>
</dbReference>
<dbReference type="VEuPathDB" id="TriTrypDB:TcBrA4_0164520"/>
<dbReference type="VEuPathDB" id="TriTrypDB:C3747_3g780"/>
<dbReference type="VEuPathDB" id="TriTrypDB:BCY84_07542"/>
<evidence type="ECO:0000256" key="1">
    <source>
        <dbReference type="SAM" id="MobiDB-lite"/>
    </source>
</evidence>
<comment type="caution">
    <text evidence="3">The sequence shown here is derived from an EMBL/GenBank/DDBJ whole genome shotgun (WGS) entry which is preliminary data.</text>
</comment>
<dbReference type="VEuPathDB" id="TriTrypDB:TcYC6_0150940"/>
<feature type="chain" id="PRO_5016038089" evidence="2">
    <location>
        <begin position="25"/>
        <end position="222"/>
    </location>
</feature>
<feature type="compositionally biased region" description="Basic and acidic residues" evidence="1">
    <location>
        <begin position="68"/>
        <end position="82"/>
    </location>
</feature>
<dbReference type="VEuPathDB" id="TriTrypDB:Tc_MARK_7146"/>
<feature type="compositionally biased region" description="Polar residues" evidence="1">
    <location>
        <begin position="97"/>
        <end position="116"/>
    </location>
</feature>
<feature type="signal peptide" evidence="2">
    <location>
        <begin position="1"/>
        <end position="24"/>
    </location>
</feature>
<organism evidence="3 4">
    <name type="scientific">Trypanosoma cruzi</name>
    <dbReference type="NCBI Taxonomy" id="5693"/>
    <lineage>
        <taxon>Eukaryota</taxon>
        <taxon>Discoba</taxon>
        <taxon>Euglenozoa</taxon>
        <taxon>Kinetoplastea</taxon>
        <taxon>Metakinetoplastina</taxon>
        <taxon>Trypanosomatida</taxon>
        <taxon>Trypanosomatidae</taxon>
        <taxon>Trypanosoma</taxon>
        <taxon>Schizotrypanum</taxon>
    </lineage>
</organism>
<evidence type="ECO:0000256" key="2">
    <source>
        <dbReference type="SAM" id="SignalP"/>
    </source>
</evidence>
<dbReference type="VEuPathDB" id="TriTrypDB:TcCL_NonESM11010"/>
<evidence type="ECO:0000313" key="4">
    <source>
        <dbReference type="Proteomes" id="UP000246078"/>
    </source>
</evidence>
<dbReference type="VEuPathDB" id="TriTrypDB:TcCLB.511057.20"/>
<name>A0A2V2XK97_TRYCR</name>
<dbReference type="VEuPathDB" id="TriTrypDB:TcCLB.508539.155"/>
<dbReference type="VEuPathDB" id="TriTrypDB:TcCLB.508221.40"/>
<keyword evidence="2" id="KW-0732">Signal</keyword>
<feature type="compositionally biased region" description="Polar residues" evidence="1">
    <location>
        <begin position="30"/>
        <end position="67"/>
    </location>
</feature>
<reference evidence="3 4" key="1">
    <citation type="journal article" date="2018" name="Microb. Genom.">
        <title>Expanding an expanded genome: long-read sequencing of Trypanosoma cruzi.</title>
        <authorList>
            <person name="Berna L."/>
            <person name="Rodriguez M."/>
            <person name="Chiribao M.L."/>
            <person name="Parodi-Talice A."/>
            <person name="Pita S."/>
            <person name="Rijo G."/>
            <person name="Alvarez-Valin F."/>
            <person name="Robello C."/>
        </authorList>
    </citation>
    <scope>NUCLEOTIDE SEQUENCE [LARGE SCALE GENOMIC DNA]</scope>
    <source>
        <strain evidence="3 4">TCC</strain>
    </source>
</reference>
<dbReference type="EMBL" id="PRFC01000003">
    <property type="protein sequence ID" value="PWV21216.1"/>
    <property type="molecule type" value="Genomic_DNA"/>
</dbReference>
<dbReference type="VEuPathDB" id="TriTrypDB:ECC02_008758"/>
<feature type="region of interest" description="Disordered" evidence="1">
    <location>
        <begin position="28"/>
        <end position="194"/>
    </location>
</feature>
<evidence type="ECO:0000313" key="3">
    <source>
        <dbReference type="EMBL" id="PWV21216.1"/>
    </source>
</evidence>
<dbReference type="VEuPathDB" id="TriTrypDB:C4B63_64g193"/>
<protein>
    <submittedName>
        <fullName evidence="3">Putative mucin TcMUCII</fullName>
    </submittedName>
</protein>
<accession>A0A2V2XK97</accession>
<dbReference type="AlphaFoldDB" id="A0A2V2XK97"/>
<feature type="compositionally biased region" description="Low complexity" evidence="1">
    <location>
        <begin position="151"/>
        <end position="186"/>
    </location>
</feature>
<dbReference type="VEuPathDB" id="TriTrypDB:TcG_11934"/>
<dbReference type="InterPro" id="IPR000458">
    <property type="entry name" value="Tryp_mucin"/>
</dbReference>
<proteinExistence type="predicted"/>
<sequence length="222" mass="22650">MMMMCRLLCALLVLSLCCRPYVCAVGTVPTEPQTEGNDAGLPSTTSGTKPNSQDSAEASPLLSSETKTSLDPKADVDAKGKDTSPPSATADGALRSTVESGSLGQESSTAQENAASSLPPAPPTGPSKKTETDPPDENNSKNTMTLEDPSKTTTTTTTTKAPTTTTTTAPEAPSATTTEAPTTTTTRAPSRLREVHGSLSSSAWVCAPLLLAASALAYTTLG</sequence>